<dbReference type="GO" id="GO:0016705">
    <property type="term" value="F:oxidoreductase activity, acting on paired donors, with incorporation or reduction of molecular oxygen"/>
    <property type="evidence" value="ECO:0007669"/>
    <property type="project" value="UniProtKB-ARBA"/>
</dbReference>
<dbReference type="CDD" id="cd03528">
    <property type="entry name" value="Rieske_RO_ferredoxin"/>
    <property type="match status" value="1"/>
</dbReference>
<dbReference type="RefSeq" id="WP_147782262.1">
    <property type="nucleotide sequence ID" value="NZ_VRMG01000004.1"/>
</dbReference>
<evidence type="ECO:0000256" key="2">
    <source>
        <dbReference type="ARBA" id="ARBA00022723"/>
    </source>
</evidence>
<comment type="caution">
    <text evidence="6">The sequence shown here is derived from an EMBL/GenBank/DDBJ whole genome shotgun (WGS) entry which is preliminary data.</text>
</comment>
<evidence type="ECO:0000256" key="1">
    <source>
        <dbReference type="ARBA" id="ARBA00022714"/>
    </source>
</evidence>
<keyword evidence="1" id="KW-0001">2Fe-2S</keyword>
<evidence type="ECO:0000313" key="7">
    <source>
        <dbReference type="Proteomes" id="UP000321379"/>
    </source>
</evidence>
<dbReference type="PROSITE" id="PS51296">
    <property type="entry name" value="RIESKE"/>
    <property type="match status" value="1"/>
</dbReference>
<keyword evidence="4" id="KW-0411">Iron-sulfur</keyword>
<protein>
    <submittedName>
        <fullName evidence="6">Non-heme iron oxygenase ferredoxin subunit</fullName>
    </submittedName>
</protein>
<organism evidence="6 7">
    <name type="scientific">Lacisediminihabitans profunda</name>
    <dbReference type="NCBI Taxonomy" id="2594790"/>
    <lineage>
        <taxon>Bacteria</taxon>
        <taxon>Bacillati</taxon>
        <taxon>Actinomycetota</taxon>
        <taxon>Actinomycetes</taxon>
        <taxon>Micrococcales</taxon>
        <taxon>Microbacteriaceae</taxon>
        <taxon>Lacisediminihabitans</taxon>
    </lineage>
</organism>
<evidence type="ECO:0000256" key="3">
    <source>
        <dbReference type="ARBA" id="ARBA00023004"/>
    </source>
</evidence>
<dbReference type="AlphaFoldDB" id="A0A5C8UTU7"/>
<evidence type="ECO:0000259" key="5">
    <source>
        <dbReference type="PROSITE" id="PS51296"/>
    </source>
</evidence>
<sequence length="107" mass="11194">MAVRICAEDEIELGSAVRVVIDGMPIALVRDSAGAVHAIGDTCTHGDISLAEGFVEDDTLECWAHGSKFSLITGKPITLPAYEPVPVFAVSIVDGDVFIDPTPVLSA</sequence>
<dbReference type="GO" id="GO:0046872">
    <property type="term" value="F:metal ion binding"/>
    <property type="evidence" value="ECO:0007669"/>
    <property type="project" value="UniProtKB-KW"/>
</dbReference>
<evidence type="ECO:0000313" key="6">
    <source>
        <dbReference type="EMBL" id="TXN32014.1"/>
    </source>
</evidence>
<dbReference type="Pfam" id="PF00355">
    <property type="entry name" value="Rieske"/>
    <property type="match status" value="1"/>
</dbReference>
<dbReference type="PANTHER" id="PTHR21496:SF23">
    <property type="entry name" value="3-PHENYLPROPIONATE_CINNAMIC ACID DIOXYGENASE FERREDOXIN SUBUNIT"/>
    <property type="match status" value="1"/>
</dbReference>
<dbReference type="SUPFAM" id="SSF50022">
    <property type="entry name" value="ISP domain"/>
    <property type="match status" value="1"/>
</dbReference>
<reference evidence="6 7" key="1">
    <citation type="submission" date="2019-08" db="EMBL/GenBank/DDBJ databases">
        <title>Bacterial whole genome sequence for Glaciihabitans sp. CHu50b-6-2.</title>
        <authorList>
            <person name="Jin L."/>
        </authorList>
    </citation>
    <scope>NUCLEOTIDE SEQUENCE [LARGE SCALE GENOMIC DNA]</scope>
    <source>
        <strain evidence="6 7">CHu50b-6-2</strain>
    </source>
</reference>
<dbReference type="InterPro" id="IPR036922">
    <property type="entry name" value="Rieske_2Fe-2S_sf"/>
</dbReference>
<dbReference type="Gene3D" id="2.102.10.10">
    <property type="entry name" value="Rieske [2Fe-2S] iron-sulphur domain"/>
    <property type="match status" value="1"/>
</dbReference>
<feature type="domain" description="Rieske" evidence="5">
    <location>
        <begin position="3"/>
        <end position="99"/>
    </location>
</feature>
<dbReference type="EMBL" id="VRMG01000004">
    <property type="protein sequence ID" value="TXN32014.1"/>
    <property type="molecule type" value="Genomic_DNA"/>
</dbReference>
<gene>
    <name evidence="6" type="ORF">FVP33_03580</name>
</gene>
<dbReference type="GO" id="GO:0051537">
    <property type="term" value="F:2 iron, 2 sulfur cluster binding"/>
    <property type="evidence" value="ECO:0007669"/>
    <property type="project" value="UniProtKB-KW"/>
</dbReference>
<dbReference type="GO" id="GO:0004497">
    <property type="term" value="F:monooxygenase activity"/>
    <property type="evidence" value="ECO:0007669"/>
    <property type="project" value="UniProtKB-ARBA"/>
</dbReference>
<evidence type="ECO:0000256" key="4">
    <source>
        <dbReference type="ARBA" id="ARBA00023014"/>
    </source>
</evidence>
<keyword evidence="2" id="KW-0479">Metal-binding</keyword>
<dbReference type="PANTHER" id="PTHR21496">
    <property type="entry name" value="FERREDOXIN-RELATED"/>
    <property type="match status" value="1"/>
</dbReference>
<name>A0A5C8UTU7_9MICO</name>
<accession>A0A5C8UTU7</accession>
<dbReference type="Proteomes" id="UP000321379">
    <property type="component" value="Unassembled WGS sequence"/>
</dbReference>
<keyword evidence="3" id="KW-0408">Iron</keyword>
<proteinExistence type="predicted"/>
<keyword evidence="7" id="KW-1185">Reference proteome</keyword>
<dbReference type="InterPro" id="IPR017941">
    <property type="entry name" value="Rieske_2Fe-2S"/>
</dbReference>